<evidence type="ECO:0000256" key="2">
    <source>
        <dbReference type="SAM" id="MobiDB-lite"/>
    </source>
</evidence>
<dbReference type="EMBL" id="JARGYT010000046">
    <property type="protein sequence ID" value="MDZ5762413.1"/>
    <property type="molecule type" value="Genomic_DNA"/>
</dbReference>
<sequence>MRLSKTNTVINNAEHPKDIFNAIFLNNGELVKSQLENISFRLSGIEQELSANDDGPGYDNKISNKLNSITESIDSDIKNIVLSASSLIIQRPAIDFLHFKLTSFFHALNTVQTRIEWMGDISKKFFKKFQTFLSDDSKKFDIQEIRDEVGYDGSINNILKYDIKYDEELSIVHNLMKFGIHLKAIRQNKINAESTSGSIQHKIHSIDERLSDITANKLPNILGEIRDSQGNWEKIPYDIADAFKLSDFFIKQREELLDKYKEILIEYKEFKKAKEDLKSEKKKLGKKDKEQRESDLEKQEKKLEKKIKKYNTIVKNDDKGLVEDCELKNIKNKNAKNEILKLFIKTEYDNESDLRLLSELKSYKCSKLEDLDWNTKKIKTFLNAEYENIKKLGSLIEEKTKTTEKLSNKKSQLEQEKQDLMEYQGTDSTLWKDSLSKREAKVIKNIKKIFTKDGFIDNLIEWSESIRNSDDIENTNHLYKDYINIHLSNTVIKPLMKIKAGHDVSYNDVMDSLRGIDTLYDDQKTCEITATYLAKKFKDQNQLPEYTNTIQSFLNDNTGSDVQDIRLSKSNYKEIQELSKNIFLTSNKSLAKAGTVLYKSKAYNVSDCFKTILPILEKMVNIKKNYTNYTDLHNDLLFILSDLNLSSVLINQHVNSEHDSIYIGLLFNDGELDSKYRNLFKYENVDLEFNINNQQNTLTDFNNAFSDLLKDIKSIIKNKNFDKNFDKNFYKKLTTTQEAETLKAHNVYYQNTKPFNDFIKKIKKINEGELQKKIMSASGSIIKFINDAHNTNPTKFFDIKNEVYATSYLNAKNYPVDMPLMLEHFGVALIRSIVNCQKTDENLWNSYYSEALIKLIDEIFSKLLVDKNMQELPMNLNEIAPQIGIYGNPRADSFQAHSILGTYLSEHIDSTWTKVINEIAFNIIRGTTENALSLYKVLNDYYINHRDEEDARYNIEMSKSKEVSKPKEESKSEDNNEAIENDNLNNEAPTHRPSIWEKTYNVFSYFLSSSNAPDENKMVLEESIQSSHSSDDEYALKKIEVTPLMDFTHIGKKEGAKTAKNIMKYVTYENIVIGAAPGHKSKLFVDDNNDNCAFIVKDLKSGYVFMVSNNHVDVRNSAFLDSDTSPKYISDKAWDPLFENTDKNLPESSSLKERMSLIHLNEYQKLGSGISDHDLDTTYNDFDTKGIIKGLDHVISSIDNLKILENVIYISEDSKFKEFMLNLIDGHKSGHISLSSTYNDFKNDFKNFVEHKNVCKPDILDLLKQQEPVENRDSNDDISLRERVMKLGDHIYFSAKSHNDLEQLDIKERLARVSHMNSRSSIGDAYKEQNDDLGDSSKTGYEQKPYTTRDLLPGKQKCYAPNYVFKVERENKDYCIKGKNFYYLITEDLAYDNQARPGSDRLFASWLPSVDNEQHSWKPSPYITKYFADYFDDSASHSNDASSFYISDYSPLTDSLPNPEAGFKSLTVSYTGKVHMGSMHFDALITYCGAAKSCDRFYAIFRSVKSTTELKIQNIETGEEMSVSMEPKTEITVDLVKIQNYLHISSKVLKPLDLVANILRAMSKPTYENLKDVYSGSLHTYTLFNGFNNVAMIGTGFSIVVDTAPKIFEGKYSEAAWSGSTVVAGILVYSIAVPKAISHISPKLAITYNILTTSYIMLASSSNLLKLLAEFSDEKFYYEASTAQMDFGKFVASTLSYIIPDSVHNFTADACYYTSKSEYFKLLASVDPKISKDVPEKLYKYIYLPFIEQQHSKNTAVAGEFNKTIVNITLSEGKGYICLRPNATVSAEQSYHCYESDKDEVYTVIESSNGLEFTAVYQNNPCIDGICYSY</sequence>
<feature type="coiled-coil region" evidence="1">
    <location>
        <begin position="396"/>
        <end position="426"/>
    </location>
</feature>
<gene>
    <name evidence="3" type="ORF">Cyrtocomes_00793</name>
</gene>
<reference evidence="3 4" key="1">
    <citation type="submission" date="2023-02" db="EMBL/GenBank/DDBJ databases">
        <title>Host association and intracellularity evolved multiple times independently in the Rickettsiales.</title>
        <authorList>
            <person name="Castelli M."/>
            <person name="Nardi T."/>
            <person name="Gammuto L."/>
            <person name="Bellinzona G."/>
            <person name="Sabaneyeva E."/>
            <person name="Potekhin A."/>
            <person name="Serra V."/>
            <person name="Petroni G."/>
            <person name="Sassera D."/>
        </authorList>
    </citation>
    <scope>NUCLEOTIDE SEQUENCE [LARGE SCALE GENOMIC DNA]</scope>
    <source>
        <strain evidence="3 4">BOD18</strain>
    </source>
</reference>
<feature type="region of interest" description="Disordered" evidence="2">
    <location>
        <begin position="954"/>
        <end position="991"/>
    </location>
</feature>
<dbReference type="Proteomes" id="UP001293791">
    <property type="component" value="Unassembled WGS sequence"/>
</dbReference>
<proteinExistence type="predicted"/>
<evidence type="ECO:0000256" key="1">
    <source>
        <dbReference type="SAM" id="Coils"/>
    </source>
</evidence>
<feature type="coiled-coil region" evidence="1">
    <location>
        <begin position="253"/>
        <end position="316"/>
    </location>
</feature>
<accession>A0ABU5L8G9</accession>
<keyword evidence="1" id="KW-0175">Coiled coil</keyword>
<feature type="region of interest" description="Disordered" evidence="2">
    <location>
        <begin position="1321"/>
        <end position="1347"/>
    </location>
</feature>
<comment type="caution">
    <text evidence="3">The sequence shown here is derived from an EMBL/GenBank/DDBJ whole genome shotgun (WGS) entry which is preliminary data.</text>
</comment>
<keyword evidence="4" id="KW-1185">Reference proteome</keyword>
<feature type="compositionally biased region" description="Basic and acidic residues" evidence="2">
    <location>
        <begin position="954"/>
        <end position="974"/>
    </location>
</feature>
<name>A0ABU5L8G9_9RICK</name>
<organism evidence="3 4">
    <name type="scientific">Candidatus Cyrtobacter comes</name>
    <dbReference type="NCBI Taxonomy" id="675776"/>
    <lineage>
        <taxon>Bacteria</taxon>
        <taxon>Pseudomonadati</taxon>
        <taxon>Pseudomonadota</taxon>
        <taxon>Alphaproteobacteria</taxon>
        <taxon>Rickettsiales</taxon>
        <taxon>Candidatus Midichloriaceae</taxon>
        <taxon>Candidatus Cyrtobacter</taxon>
    </lineage>
</organism>
<evidence type="ECO:0000313" key="4">
    <source>
        <dbReference type="Proteomes" id="UP001293791"/>
    </source>
</evidence>
<protein>
    <submittedName>
        <fullName evidence="3">Uncharacterized protein</fullName>
    </submittedName>
</protein>
<evidence type="ECO:0000313" key="3">
    <source>
        <dbReference type="EMBL" id="MDZ5762413.1"/>
    </source>
</evidence>